<proteinExistence type="predicted"/>
<dbReference type="Proteomes" id="UP000499080">
    <property type="component" value="Unassembled WGS sequence"/>
</dbReference>
<dbReference type="AlphaFoldDB" id="A0A4Y2JA61"/>
<dbReference type="InterPro" id="IPR043128">
    <property type="entry name" value="Rev_trsase/Diguanyl_cyclase"/>
</dbReference>
<dbReference type="Gene3D" id="3.30.70.270">
    <property type="match status" value="1"/>
</dbReference>
<dbReference type="GO" id="GO:0071897">
    <property type="term" value="P:DNA biosynthetic process"/>
    <property type="evidence" value="ECO:0007669"/>
    <property type="project" value="UniProtKB-ARBA"/>
</dbReference>
<organism evidence="2 3">
    <name type="scientific">Araneus ventricosus</name>
    <name type="common">Orbweaver spider</name>
    <name type="synonym">Epeira ventricosa</name>
    <dbReference type="NCBI Taxonomy" id="182803"/>
    <lineage>
        <taxon>Eukaryota</taxon>
        <taxon>Metazoa</taxon>
        <taxon>Ecdysozoa</taxon>
        <taxon>Arthropoda</taxon>
        <taxon>Chelicerata</taxon>
        <taxon>Arachnida</taxon>
        <taxon>Araneae</taxon>
        <taxon>Araneomorphae</taxon>
        <taxon>Entelegynae</taxon>
        <taxon>Araneoidea</taxon>
        <taxon>Araneidae</taxon>
        <taxon>Araneus</taxon>
    </lineage>
</organism>
<reference evidence="2 3" key="1">
    <citation type="journal article" date="2019" name="Sci. Rep.">
        <title>Orb-weaving spider Araneus ventricosus genome elucidates the spidroin gene catalogue.</title>
        <authorList>
            <person name="Kono N."/>
            <person name="Nakamura H."/>
            <person name="Ohtoshi R."/>
            <person name="Moran D.A.P."/>
            <person name="Shinohara A."/>
            <person name="Yoshida Y."/>
            <person name="Fujiwara M."/>
            <person name="Mori M."/>
            <person name="Tomita M."/>
            <person name="Arakawa K."/>
        </authorList>
    </citation>
    <scope>NUCLEOTIDE SEQUENCE [LARGE SCALE GENOMIC DNA]</scope>
</reference>
<evidence type="ECO:0000313" key="2">
    <source>
        <dbReference type="EMBL" id="GBM86795.1"/>
    </source>
</evidence>
<evidence type="ECO:0000313" key="3">
    <source>
        <dbReference type="Proteomes" id="UP000499080"/>
    </source>
</evidence>
<dbReference type="EMBL" id="BGPR01003339">
    <property type="protein sequence ID" value="GBM86795.1"/>
    <property type="molecule type" value="Genomic_DNA"/>
</dbReference>
<comment type="caution">
    <text evidence="2">The sequence shown here is derived from an EMBL/GenBank/DDBJ whole genome shotgun (WGS) entry which is preliminary data.</text>
</comment>
<dbReference type="OrthoDB" id="7698356at2759"/>
<dbReference type="PANTHER" id="PTHR37984:SF7">
    <property type="entry name" value="INTEGRASE CATALYTIC DOMAIN-CONTAINING PROTEIN"/>
    <property type="match status" value="1"/>
</dbReference>
<evidence type="ECO:0000256" key="1">
    <source>
        <dbReference type="SAM" id="MobiDB-lite"/>
    </source>
</evidence>
<gene>
    <name evidence="2" type="ORF">AVEN_234191_1</name>
</gene>
<name>A0A4Y2JA61_ARAVE</name>
<accession>A0A4Y2JA61</accession>
<dbReference type="SUPFAM" id="SSF56672">
    <property type="entry name" value="DNA/RNA polymerases"/>
    <property type="match status" value="1"/>
</dbReference>
<keyword evidence="3" id="KW-1185">Reference proteome</keyword>
<sequence>MPVIHSPRPDPQALRPKLKEPLDKLEKEKTVSKINKSADWVQSLVIVEKPSGNLRLCLHLRDLNKVIKREHYQIPSTDDIISRFDGNDEATHDAIKSKDPERARSVNIKFNPDKLQYSVSEVKYVGRIISKSGIKPDPDHKKVIVEMPTPKLKTEVRRLLGMKNFRSKFIPNVSKVRAPLR</sequence>
<dbReference type="Gene3D" id="3.10.10.10">
    <property type="entry name" value="HIV Type 1 Reverse Transcriptase, subunit A, domain 1"/>
    <property type="match status" value="1"/>
</dbReference>
<feature type="region of interest" description="Disordered" evidence="1">
    <location>
        <begin position="1"/>
        <end position="24"/>
    </location>
</feature>
<dbReference type="PANTHER" id="PTHR37984">
    <property type="entry name" value="PROTEIN CBG26694"/>
    <property type="match status" value="1"/>
</dbReference>
<dbReference type="InterPro" id="IPR043502">
    <property type="entry name" value="DNA/RNA_pol_sf"/>
</dbReference>
<protein>
    <submittedName>
        <fullName evidence="2">Uncharacterized protein</fullName>
    </submittedName>
</protein>
<dbReference type="InterPro" id="IPR050951">
    <property type="entry name" value="Retrovirus_Pol_polyprotein"/>
</dbReference>